<evidence type="ECO:0000256" key="2">
    <source>
        <dbReference type="ARBA" id="ARBA00004300"/>
    </source>
</evidence>
<evidence type="ECO:0000256" key="4">
    <source>
        <dbReference type="ARBA" id="ARBA00022794"/>
    </source>
</evidence>
<comment type="subcellular location">
    <subcellularLocation>
        <location evidence="1">Cytoplasm</location>
        <location evidence="1">Cytoskeleton</location>
        <location evidence="1">Cilium basal body</location>
    </subcellularLocation>
    <subcellularLocation>
        <location evidence="2">Cytoplasm</location>
        <location evidence="2">Cytoskeleton</location>
        <location evidence="2">Microtubule organizing center</location>
        <location evidence="2">Centrosome</location>
    </subcellularLocation>
</comment>
<keyword evidence="4" id="KW-0970">Cilium biogenesis/degradation</keyword>
<proteinExistence type="predicted"/>
<evidence type="ECO:0000256" key="5">
    <source>
        <dbReference type="ARBA" id="ARBA00023054"/>
    </source>
</evidence>
<keyword evidence="3" id="KW-0963">Cytoplasm</keyword>
<accession>A0ABV0NSI5</accession>
<dbReference type="PANTHER" id="PTHR18879:SF20">
    <property type="entry name" value="CENTROSOMAL PROTEIN OF 290 KDA"/>
    <property type="match status" value="1"/>
</dbReference>
<keyword evidence="7" id="KW-0966">Cell projection</keyword>
<evidence type="ECO:0000256" key="3">
    <source>
        <dbReference type="ARBA" id="ARBA00022490"/>
    </source>
</evidence>
<dbReference type="Proteomes" id="UP001476798">
    <property type="component" value="Unassembled WGS sequence"/>
</dbReference>
<keyword evidence="9" id="KW-1185">Reference proteome</keyword>
<keyword evidence="5" id="KW-0175">Coiled coil</keyword>
<sequence>DADRARIAELEKAEAELCVEVSRLQKVSDVTMSQVSALQARQKSNDKEVEGLRRQILDYQSQSDEKALIAKLYQHIVALQLSESATLTSSSWRPTSCVLSSGSTAVSEHCSSPAKRAIMAPLTFGRPSSLYAGSLLERCPSNSRRSSL</sequence>
<keyword evidence="6" id="KW-0206">Cytoskeleton</keyword>
<protein>
    <submittedName>
        <fullName evidence="8">Uncharacterized protein</fullName>
    </submittedName>
</protein>
<name>A0ABV0NSI5_9TELE</name>
<evidence type="ECO:0000256" key="1">
    <source>
        <dbReference type="ARBA" id="ARBA00004120"/>
    </source>
</evidence>
<gene>
    <name evidence="8" type="ORF">GOODEAATRI_007406</name>
</gene>
<reference evidence="8 9" key="1">
    <citation type="submission" date="2021-06" db="EMBL/GenBank/DDBJ databases">
        <authorList>
            <person name="Palmer J.M."/>
        </authorList>
    </citation>
    <scope>NUCLEOTIDE SEQUENCE [LARGE SCALE GENOMIC DNA]</scope>
    <source>
        <strain evidence="8 9">GA_2019</strain>
        <tissue evidence="8">Muscle</tissue>
    </source>
</reference>
<dbReference type="InterPro" id="IPR026201">
    <property type="entry name" value="Cep290"/>
</dbReference>
<evidence type="ECO:0000313" key="9">
    <source>
        <dbReference type="Proteomes" id="UP001476798"/>
    </source>
</evidence>
<evidence type="ECO:0000256" key="7">
    <source>
        <dbReference type="ARBA" id="ARBA00023273"/>
    </source>
</evidence>
<evidence type="ECO:0000256" key="6">
    <source>
        <dbReference type="ARBA" id="ARBA00023212"/>
    </source>
</evidence>
<feature type="non-terminal residue" evidence="8">
    <location>
        <position position="1"/>
    </location>
</feature>
<dbReference type="PANTHER" id="PTHR18879">
    <property type="entry name" value="CENTROSOMAL PROTEIN OF 290 KDA"/>
    <property type="match status" value="1"/>
</dbReference>
<evidence type="ECO:0000313" key="8">
    <source>
        <dbReference type="EMBL" id="MEQ2174382.1"/>
    </source>
</evidence>
<organism evidence="8 9">
    <name type="scientific">Goodea atripinnis</name>
    <dbReference type="NCBI Taxonomy" id="208336"/>
    <lineage>
        <taxon>Eukaryota</taxon>
        <taxon>Metazoa</taxon>
        <taxon>Chordata</taxon>
        <taxon>Craniata</taxon>
        <taxon>Vertebrata</taxon>
        <taxon>Euteleostomi</taxon>
        <taxon>Actinopterygii</taxon>
        <taxon>Neopterygii</taxon>
        <taxon>Teleostei</taxon>
        <taxon>Neoteleostei</taxon>
        <taxon>Acanthomorphata</taxon>
        <taxon>Ovalentaria</taxon>
        <taxon>Atherinomorphae</taxon>
        <taxon>Cyprinodontiformes</taxon>
        <taxon>Goodeidae</taxon>
        <taxon>Goodea</taxon>
    </lineage>
</organism>
<comment type="caution">
    <text evidence="8">The sequence shown here is derived from an EMBL/GenBank/DDBJ whole genome shotgun (WGS) entry which is preliminary data.</text>
</comment>
<dbReference type="EMBL" id="JAHRIO010050348">
    <property type="protein sequence ID" value="MEQ2174382.1"/>
    <property type="molecule type" value="Genomic_DNA"/>
</dbReference>